<accession>A0A143YTL9</accession>
<name>A0A143YTL9_9LACT</name>
<dbReference type="EMBL" id="FNYT01000016">
    <property type="protein sequence ID" value="SEJ51896.1"/>
    <property type="molecule type" value="Genomic_DNA"/>
</dbReference>
<dbReference type="GO" id="GO:0016020">
    <property type="term" value="C:membrane"/>
    <property type="evidence" value="ECO:0007669"/>
    <property type="project" value="UniProtKB-SubCell"/>
</dbReference>
<dbReference type="AlphaFoldDB" id="A0A143YTL9"/>
<dbReference type="Proteomes" id="UP000199280">
    <property type="component" value="Unassembled WGS sequence"/>
</dbReference>
<feature type="domain" description="Histidine kinase" evidence="12">
    <location>
        <begin position="132"/>
        <end position="345"/>
    </location>
</feature>
<dbReference type="GO" id="GO:0000156">
    <property type="term" value="F:phosphorelay response regulator activity"/>
    <property type="evidence" value="ECO:0007669"/>
    <property type="project" value="TreeGrafter"/>
</dbReference>
<keyword evidence="8" id="KW-0067">ATP-binding</keyword>
<evidence type="ECO:0000313" key="14">
    <source>
        <dbReference type="EMBL" id="SEJ51896.1"/>
    </source>
</evidence>
<dbReference type="Proteomes" id="UP000076878">
    <property type="component" value="Unassembled WGS sequence"/>
</dbReference>
<evidence type="ECO:0000256" key="8">
    <source>
        <dbReference type="ARBA" id="ARBA00022840"/>
    </source>
</evidence>
<dbReference type="SMART" id="SM00387">
    <property type="entry name" value="HATPase_c"/>
    <property type="match status" value="1"/>
</dbReference>
<dbReference type="Pfam" id="PF00512">
    <property type="entry name" value="HisKA"/>
    <property type="match status" value="1"/>
</dbReference>
<keyword evidence="7 14" id="KW-0418">Kinase</keyword>
<keyword evidence="10 11" id="KW-0472">Membrane</keyword>
<dbReference type="InterPro" id="IPR005467">
    <property type="entry name" value="His_kinase_dom"/>
</dbReference>
<dbReference type="InterPro" id="IPR036890">
    <property type="entry name" value="HATPase_C_sf"/>
</dbReference>
<evidence type="ECO:0000256" key="10">
    <source>
        <dbReference type="ARBA" id="ARBA00023136"/>
    </source>
</evidence>
<feature type="transmembrane region" description="Helical" evidence="11">
    <location>
        <begin position="50"/>
        <end position="71"/>
    </location>
</feature>
<dbReference type="CDD" id="cd00082">
    <property type="entry name" value="HisKA"/>
    <property type="match status" value="1"/>
</dbReference>
<reference evidence="13 15" key="1">
    <citation type="submission" date="2016-02" db="EMBL/GenBank/DDBJ databases">
        <authorList>
            <person name="Wen L."/>
            <person name="He K."/>
            <person name="Yang H."/>
        </authorList>
    </citation>
    <scope>NUCLEOTIDE SEQUENCE [LARGE SCALE GENOMIC DNA]</scope>
    <source>
        <strain evidence="13">Trichococcus_R210</strain>
    </source>
</reference>
<keyword evidence="11" id="KW-1133">Transmembrane helix</keyword>
<evidence type="ECO:0000256" key="9">
    <source>
        <dbReference type="ARBA" id="ARBA00023012"/>
    </source>
</evidence>
<dbReference type="FunFam" id="3.30.565.10:FF:000006">
    <property type="entry name" value="Sensor histidine kinase WalK"/>
    <property type="match status" value="1"/>
</dbReference>
<protein>
    <recommendedName>
        <fullName evidence="3">histidine kinase</fullName>
        <ecNumber evidence="3">2.7.13.3</ecNumber>
    </recommendedName>
</protein>
<keyword evidence="6" id="KW-0547">Nucleotide-binding</keyword>
<dbReference type="SUPFAM" id="SSF55874">
    <property type="entry name" value="ATPase domain of HSP90 chaperone/DNA topoisomerase II/histidine kinase"/>
    <property type="match status" value="1"/>
</dbReference>
<dbReference type="PRINTS" id="PR00344">
    <property type="entry name" value="BCTRLSENSOR"/>
</dbReference>
<dbReference type="PANTHER" id="PTHR42878:SF7">
    <property type="entry name" value="SENSOR HISTIDINE KINASE GLRK"/>
    <property type="match status" value="1"/>
</dbReference>
<dbReference type="Gene3D" id="3.30.565.10">
    <property type="entry name" value="Histidine kinase-like ATPase, C-terminal domain"/>
    <property type="match status" value="1"/>
</dbReference>
<evidence type="ECO:0000256" key="6">
    <source>
        <dbReference type="ARBA" id="ARBA00022741"/>
    </source>
</evidence>
<evidence type="ECO:0000256" key="3">
    <source>
        <dbReference type="ARBA" id="ARBA00012438"/>
    </source>
</evidence>
<evidence type="ECO:0000256" key="11">
    <source>
        <dbReference type="SAM" id="Phobius"/>
    </source>
</evidence>
<dbReference type="PANTHER" id="PTHR42878">
    <property type="entry name" value="TWO-COMPONENT HISTIDINE KINASE"/>
    <property type="match status" value="1"/>
</dbReference>
<dbReference type="OrthoDB" id="9813151at2"/>
<dbReference type="FunFam" id="1.10.287.130:FF:000001">
    <property type="entry name" value="Two-component sensor histidine kinase"/>
    <property type="match status" value="1"/>
</dbReference>
<evidence type="ECO:0000313" key="15">
    <source>
        <dbReference type="Proteomes" id="UP000076878"/>
    </source>
</evidence>
<feature type="transmembrane region" description="Helical" evidence="11">
    <location>
        <begin position="12"/>
        <end position="38"/>
    </location>
</feature>
<gene>
    <name evidence="14" type="ORF">SAMN05216375_11610</name>
    <name evidence="13" type="ORF">TR210_1394</name>
</gene>
<dbReference type="SMART" id="SM00388">
    <property type="entry name" value="HisKA"/>
    <property type="match status" value="1"/>
</dbReference>
<evidence type="ECO:0000256" key="7">
    <source>
        <dbReference type="ARBA" id="ARBA00022777"/>
    </source>
</evidence>
<evidence type="ECO:0000259" key="12">
    <source>
        <dbReference type="PROSITE" id="PS50109"/>
    </source>
</evidence>
<dbReference type="InterPro" id="IPR003594">
    <property type="entry name" value="HATPase_dom"/>
</dbReference>
<dbReference type="EMBL" id="FJNB01000009">
    <property type="protein sequence ID" value="CZQ96507.1"/>
    <property type="molecule type" value="Genomic_DNA"/>
</dbReference>
<keyword evidence="11" id="KW-0812">Transmembrane</keyword>
<dbReference type="RefSeq" id="WP_068622809.1">
    <property type="nucleotide sequence ID" value="NZ_FJNB01000009.1"/>
</dbReference>
<evidence type="ECO:0000256" key="4">
    <source>
        <dbReference type="ARBA" id="ARBA00022553"/>
    </source>
</evidence>
<keyword evidence="5" id="KW-0808">Transferase</keyword>
<dbReference type="CDD" id="cd00075">
    <property type="entry name" value="HATPase"/>
    <property type="match status" value="1"/>
</dbReference>
<dbReference type="Gene3D" id="6.10.340.10">
    <property type="match status" value="1"/>
</dbReference>
<dbReference type="GO" id="GO:0007234">
    <property type="term" value="P:osmosensory signaling via phosphorelay pathway"/>
    <property type="evidence" value="ECO:0007669"/>
    <property type="project" value="TreeGrafter"/>
</dbReference>
<dbReference type="GO" id="GO:0030295">
    <property type="term" value="F:protein kinase activator activity"/>
    <property type="evidence" value="ECO:0007669"/>
    <property type="project" value="TreeGrafter"/>
</dbReference>
<evidence type="ECO:0000313" key="13">
    <source>
        <dbReference type="EMBL" id="CZQ96507.1"/>
    </source>
</evidence>
<dbReference type="GO" id="GO:0005524">
    <property type="term" value="F:ATP binding"/>
    <property type="evidence" value="ECO:0007669"/>
    <property type="project" value="UniProtKB-KW"/>
</dbReference>
<reference evidence="14 16" key="2">
    <citation type="submission" date="2016-10" db="EMBL/GenBank/DDBJ databases">
        <authorList>
            <person name="Varghese N."/>
            <person name="Submissions S."/>
        </authorList>
    </citation>
    <scope>NUCLEOTIDE SEQUENCE [LARGE SCALE GENOMIC DNA]</scope>
    <source>
        <strain evidence="14 16">DSM 22150</strain>
    </source>
</reference>
<dbReference type="SUPFAM" id="SSF47384">
    <property type="entry name" value="Homodimeric domain of signal transducing histidine kinase"/>
    <property type="match status" value="1"/>
</dbReference>
<keyword evidence="16" id="KW-1185">Reference proteome</keyword>
<evidence type="ECO:0000256" key="5">
    <source>
        <dbReference type="ARBA" id="ARBA00022679"/>
    </source>
</evidence>
<dbReference type="InterPro" id="IPR036097">
    <property type="entry name" value="HisK_dim/P_sf"/>
</dbReference>
<dbReference type="Pfam" id="PF02518">
    <property type="entry name" value="HATPase_c"/>
    <property type="match status" value="1"/>
</dbReference>
<dbReference type="InterPro" id="IPR050351">
    <property type="entry name" value="BphY/WalK/GraS-like"/>
</dbReference>
<organism evidence="13 15">
    <name type="scientific">Trichococcus ilyis</name>
    <dbReference type="NCBI Taxonomy" id="640938"/>
    <lineage>
        <taxon>Bacteria</taxon>
        <taxon>Bacillati</taxon>
        <taxon>Bacillota</taxon>
        <taxon>Bacilli</taxon>
        <taxon>Lactobacillales</taxon>
        <taxon>Carnobacteriaceae</taxon>
        <taxon>Trichococcus</taxon>
    </lineage>
</organism>
<dbReference type="PROSITE" id="PS50109">
    <property type="entry name" value="HIS_KIN"/>
    <property type="match status" value="1"/>
</dbReference>
<dbReference type="EC" id="2.7.13.3" evidence="3"/>
<dbReference type="Gene3D" id="1.10.287.130">
    <property type="match status" value="1"/>
</dbReference>
<comment type="catalytic activity">
    <reaction evidence="1">
        <text>ATP + protein L-histidine = ADP + protein N-phospho-L-histidine.</text>
        <dbReference type="EC" id="2.7.13.3"/>
    </reaction>
</comment>
<evidence type="ECO:0000256" key="1">
    <source>
        <dbReference type="ARBA" id="ARBA00000085"/>
    </source>
</evidence>
<evidence type="ECO:0000313" key="16">
    <source>
        <dbReference type="Proteomes" id="UP000199280"/>
    </source>
</evidence>
<sequence length="347" mass="38902">MARRHNKHKDPLAHWLIMQALIIVVASVMVSLLVVVFYNLITSPAEPIDSIIGIGMFFPMAVVTGVLFYFFSKRMNENTSKLMNAIKEVSSGNYRYRLEATKGPFQSIFKDFNKMTEELAGVEMLRNEFVNKFSHEFKTPIASINGFADLILRGDSSPEEERQYLEIILAESKRLAALSTDSLLLSSLESQQILPDRKRYSLDEQLKQVAILLSPQWTAKNLQVELELPDLTYFGNAELMQHVWINLLNNAITYTPNGGTITISGKKENGRIAVTFQDSGIGMRSEEIANIFNKYYQSNPNDNGRGLGLGLAIVSRIVSLAKGQITVESEQDSGSTFTVYLPDFPEA</sequence>
<dbReference type="CDD" id="cd06225">
    <property type="entry name" value="HAMP"/>
    <property type="match status" value="1"/>
</dbReference>
<dbReference type="InterPro" id="IPR004358">
    <property type="entry name" value="Sig_transdc_His_kin-like_C"/>
</dbReference>
<dbReference type="GO" id="GO:0000155">
    <property type="term" value="F:phosphorelay sensor kinase activity"/>
    <property type="evidence" value="ECO:0007669"/>
    <property type="project" value="InterPro"/>
</dbReference>
<comment type="subcellular location">
    <subcellularLocation>
        <location evidence="2">Membrane</location>
    </subcellularLocation>
</comment>
<proteinExistence type="predicted"/>
<dbReference type="STRING" id="640938.TR210_1394"/>
<keyword evidence="4" id="KW-0597">Phosphoprotein</keyword>
<evidence type="ECO:0000256" key="2">
    <source>
        <dbReference type="ARBA" id="ARBA00004370"/>
    </source>
</evidence>
<dbReference type="InterPro" id="IPR003661">
    <property type="entry name" value="HisK_dim/P_dom"/>
</dbReference>
<keyword evidence="9" id="KW-0902">Two-component regulatory system</keyword>